<keyword evidence="5 11" id="KW-1003">Cell membrane</keyword>
<gene>
    <name evidence="15" type="primary">fliG</name>
    <name evidence="15" type="ORF">EQU24_04925</name>
</gene>
<comment type="function">
    <text evidence="10 11">FliG is one of three proteins (FliG, FliN, FliM) that forms the rotor-mounted switch complex (C ring), located at the base of the basal body. This complex interacts with the CheY and CheZ chemotaxis proteins, in addition to contacting components of the motor that determine the direction of flagellar rotation.</text>
</comment>
<keyword evidence="15" id="KW-0966">Cell projection</keyword>
<dbReference type="InterPro" id="IPR000090">
    <property type="entry name" value="Flg_Motor_Flig"/>
</dbReference>
<accession>A0A4P9UKA7</accession>
<evidence type="ECO:0000256" key="3">
    <source>
        <dbReference type="ARBA" id="ARBA00010299"/>
    </source>
</evidence>
<dbReference type="KEGG" id="mbur:EQU24_04925"/>
<dbReference type="AlphaFoldDB" id="A0A4P9UKA7"/>
<dbReference type="GO" id="GO:0003774">
    <property type="term" value="F:cytoskeletal motor activity"/>
    <property type="evidence" value="ECO:0007669"/>
    <property type="project" value="InterPro"/>
</dbReference>
<feature type="domain" description="Flagellar motor switch protein FliG C-terminal" evidence="12">
    <location>
        <begin position="221"/>
        <end position="327"/>
    </location>
</feature>
<evidence type="ECO:0000259" key="13">
    <source>
        <dbReference type="Pfam" id="PF14841"/>
    </source>
</evidence>
<name>A0A4P9UKA7_METBY</name>
<dbReference type="PRINTS" id="PR00954">
    <property type="entry name" value="FLGMOTORFLIG"/>
</dbReference>
<proteinExistence type="inferred from homology"/>
<dbReference type="FunFam" id="1.10.220.30:FF:000001">
    <property type="entry name" value="Flagellar motor switch protein FliG"/>
    <property type="match status" value="1"/>
</dbReference>
<evidence type="ECO:0000256" key="8">
    <source>
        <dbReference type="ARBA" id="ARBA00023136"/>
    </source>
</evidence>
<dbReference type="InterPro" id="IPR023087">
    <property type="entry name" value="Flg_Motor_Flig_C"/>
</dbReference>
<evidence type="ECO:0000256" key="6">
    <source>
        <dbReference type="ARBA" id="ARBA00022500"/>
    </source>
</evidence>
<evidence type="ECO:0000259" key="12">
    <source>
        <dbReference type="Pfam" id="PF01706"/>
    </source>
</evidence>
<dbReference type="PANTHER" id="PTHR30534:SF0">
    <property type="entry name" value="FLAGELLAR MOTOR SWITCH PROTEIN FLIG"/>
    <property type="match status" value="1"/>
</dbReference>
<dbReference type="PIRSF" id="PIRSF003161">
    <property type="entry name" value="FliG"/>
    <property type="match status" value="1"/>
</dbReference>
<comment type="subcellular location">
    <subcellularLocation>
        <location evidence="1 11">Bacterial flagellum basal body</location>
    </subcellularLocation>
    <subcellularLocation>
        <location evidence="2 11">Cell inner membrane</location>
        <topology evidence="2 11">Peripheral membrane protein</topology>
        <orientation evidence="2 11">Cytoplasmic side</orientation>
    </subcellularLocation>
</comment>
<dbReference type="GO" id="GO:0006935">
    <property type="term" value="P:chemotaxis"/>
    <property type="evidence" value="ECO:0007669"/>
    <property type="project" value="UniProtKB-KW"/>
</dbReference>
<dbReference type="SUPFAM" id="SSF48029">
    <property type="entry name" value="FliG"/>
    <property type="match status" value="2"/>
</dbReference>
<dbReference type="Gene3D" id="1.10.220.30">
    <property type="match status" value="3"/>
</dbReference>
<dbReference type="Pfam" id="PF14841">
    <property type="entry name" value="FliG_M"/>
    <property type="match status" value="1"/>
</dbReference>
<evidence type="ECO:0000256" key="7">
    <source>
        <dbReference type="ARBA" id="ARBA00022779"/>
    </source>
</evidence>
<feature type="domain" description="Flagellar motor switch protein FliG N-terminal" evidence="14">
    <location>
        <begin position="8"/>
        <end position="108"/>
    </location>
</feature>
<dbReference type="Pfam" id="PF14842">
    <property type="entry name" value="FliG_N"/>
    <property type="match status" value="1"/>
</dbReference>
<dbReference type="NCBIfam" id="TIGR00207">
    <property type="entry name" value="fliG"/>
    <property type="match status" value="1"/>
</dbReference>
<reference evidence="16" key="1">
    <citation type="journal article" date="2019" name="J. Bacteriol.">
        <title>A Mutagenic Screen Identifies a TonB-Dependent Receptor Required for the Lanthanide Metal Switch in the Type I Methanotroph 'Methylotuvimicrobium buryatense' 5GB1C.</title>
        <authorList>
            <person name="Groom J.D."/>
            <person name="Ford S.M."/>
            <person name="Pesesky M.W."/>
            <person name="Lidstrom M.E."/>
        </authorList>
    </citation>
    <scope>NUCLEOTIDE SEQUENCE [LARGE SCALE GENOMIC DNA]</scope>
    <source>
        <strain evidence="16">5GB1C</strain>
    </source>
</reference>
<keyword evidence="15" id="KW-0282">Flagellum</keyword>
<keyword evidence="11" id="KW-0997">Cell inner membrane</keyword>
<keyword evidence="6 11" id="KW-0145">Chemotaxis</keyword>
<dbReference type="OrthoDB" id="9780302at2"/>
<evidence type="ECO:0000259" key="14">
    <source>
        <dbReference type="Pfam" id="PF14842"/>
    </source>
</evidence>
<organism evidence="15 16">
    <name type="scientific">Methylotuvimicrobium buryatense</name>
    <name type="common">Methylomicrobium buryatense</name>
    <dbReference type="NCBI Taxonomy" id="95641"/>
    <lineage>
        <taxon>Bacteria</taxon>
        <taxon>Pseudomonadati</taxon>
        <taxon>Pseudomonadota</taxon>
        <taxon>Gammaproteobacteria</taxon>
        <taxon>Methylococcales</taxon>
        <taxon>Methylococcaceae</taxon>
        <taxon>Methylotuvimicrobium</taxon>
    </lineage>
</organism>
<dbReference type="EMBL" id="CP035467">
    <property type="protein sequence ID" value="QCW81662.1"/>
    <property type="molecule type" value="Genomic_DNA"/>
</dbReference>
<protein>
    <recommendedName>
        <fullName evidence="4 11">Flagellar motor switch protein FliG</fullName>
    </recommendedName>
</protein>
<evidence type="ECO:0000313" key="16">
    <source>
        <dbReference type="Proteomes" id="UP000305881"/>
    </source>
</evidence>
<dbReference type="InterPro" id="IPR028263">
    <property type="entry name" value="FliG_N"/>
</dbReference>
<dbReference type="Pfam" id="PF01706">
    <property type="entry name" value="FliG_C"/>
    <property type="match status" value="1"/>
</dbReference>
<dbReference type="GO" id="GO:0071973">
    <property type="term" value="P:bacterial-type flagellum-dependent cell motility"/>
    <property type="evidence" value="ECO:0007669"/>
    <property type="project" value="InterPro"/>
</dbReference>
<keyword evidence="16" id="KW-1185">Reference proteome</keyword>
<keyword evidence="8 11" id="KW-0472">Membrane</keyword>
<evidence type="ECO:0000313" key="15">
    <source>
        <dbReference type="EMBL" id="QCW81662.1"/>
    </source>
</evidence>
<dbReference type="InterPro" id="IPR032779">
    <property type="entry name" value="FliG_M"/>
</dbReference>
<dbReference type="Proteomes" id="UP000305881">
    <property type="component" value="Chromosome"/>
</dbReference>
<dbReference type="PANTHER" id="PTHR30534">
    <property type="entry name" value="FLAGELLAR MOTOR SWITCH PROTEIN FLIG"/>
    <property type="match status" value="1"/>
</dbReference>
<evidence type="ECO:0000256" key="1">
    <source>
        <dbReference type="ARBA" id="ARBA00004117"/>
    </source>
</evidence>
<evidence type="ECO:0000256" key="2">
    <source>
        <dbReference type="ARBA" id="ARBA00004515"/>
    </source>
</evidence>
<dbReference type="STRING" id="675511.GCA_000341735_02025"/>
<sequence length="336" mass="36274">MSEKELDLTYPQRAALLLLAVGQERASAVLKHMGPKEVQLIGSTMAGLGAISPEMVDAVLEEFITRIKDETGLGINSDEFIRNMLTGALGADKAGSIIDRILLGANSKGIEQLKWLDTRSIADLIRLEHPQIVAIILSLLDSDQAADVLALLPENMRSDILMRIATMEGIQPAALKELDEIMEKQLTGSDGMKSSSVGGVDTVANILNFMEGSVSEQIMEDINDNNAVLGQEIMDKMFVFEDLATVDDRGIQTLLREISTDRLLLALRGVDDSLKGKIFGNMSRRAAEMLKDDLEAAPPARLSEVESAQKEILGIAKKLADAGEIMLGSGSGDELV</sequence>
<dbReference type="GO" id="GO:0009425">
    <property type="term" value="C:bacterial-type flagellum basal body"/>
    <property type="evidence" value="ECO:0007669"/>
    <property type="project" value="UniProtKB-SubCell"/>
</dbReference>
<evidence type="ECO:0000256" key="4">
    <source>
        <dbReference type="ARBA" id="ARBA00021870"/>
    </source>
</evidence>
<feature type="domain" description="Flagellar motor switch protein FliG middle" evidence="13">
    <location>
        <begin position="119"/>
        <end position="190"/>
    </location>
</feature>
<keyword evidence="9 11" id="KW-0975">Bacterial flagellum</keyword>
<dbReference type="RefSeq" id="WP_017840561.1">
    <property type="nucleotide sequence ID" value="NZ_CP035467.1"/>
</dbReference>
<dbReference type="InterPro" id="IPR011002">
    <property type="entry name" value="FliG_a-hlx"/>
</dbReference>
<evidence type="ECO:0000256" key="9">
    <source>
        <dbReference type="ARBA" id="ARBA00023143"/>
    </source>
</evidence>
<keyword evidence="15" id="KW-0969">Cilium</keyword>
<keyword evidence="7 11" id="KW-0283">Flagellar rotation</keyword>
<evidence type="ECO:0000256" key="10">
    <source>
        <dbReference type="ARBA" id="ARBA00025598"/>
    </source>
</evidence>
<evidence type="ECO:0000256" key="11">
    <source>
        <dbReference type="PIRNR" id="PIRNR003161"/>
    </source>
</evidence>
<dbReference type="GO" id="GO:0005886">
    <property type="term" value="C:plasma membrane"/>
    <property type="evidence" value="ECO:0007669"/>
    <property type="project" value="UniProtKB-SubCell"/>
</dbReference>
<comment type="similarity">
    <text evidence="3 11">Belongs to the FliG family.</text>
</comment>
<evidence type="ECO:0000256" key="5">
    <source>
        <dbReference type="ARBA" id="ARBA00022475"/>
    </source>
</evidence>